<sequence length="34" mass="3821">MSVPKATEEIEMGQRIRTDGSRDTIEPADDDRSN</sequence>
<dbReference type="EMBL" id="AOMD01000016">
    <property type="protein sequence ID" value="EMA45843.1"/>
    <property type="molecule type" value="Genomic_DNA"/>
</dbReference>
<accession>M0MKD5</accession>
<name>M0MKD5_9EURY</name>
<keyword evidence="3" id="KW-1185">Reference proteome</keyword>
<evidence type="ECO:0000313" key="3">
    <source>
        <dbReference type="Proteomes" id="UP000011669"/>
    </source>
</evidence>
<protein>
    <submittedName>
        <fullName evidence="2">Uncharacterized protein</fullName>
    </submittedName>
</protein>
<feature type="region of interest" description="Disordered" evidence="1">
    <location>
        <begin position="1"/>
        <end position="34"/>
    </location>
</feature>
<reference evidence="2 3" key="1">
    <citation type="journal article" date="2014" name="PLoS Genet.">
        <title>Phylogenetically driven sequencing of extremely halophilic archaea reveals strategies for static and dynamic osmo-response.</title>
        <authorList>
            <person name="Becker E.A."/>
            <person name="Seitzer P.M."/>
            <person name="Tritt A."/>
            <person name="Larsen D."/>
            <person name="Krusor M."/>
            <person name="Yao A.I."/>
            <person name="Wu D."/>
            <person name="Madern D."/>
            <person name="Eisen J.A."/>
            <person name="Darling A.E."/>
            <person name="Facciotti M.T."/>
        </authorList>
    </citation>
    <scope>NUCLEOTIDE SEQUENCE [LARGE SCALE GENOMIC DNA]</scope>
    <source>
        <strain evidence="2 3">DSM 5350</strain>
    </source>
</reference>
<dbReference type="AlphaFoldDB" id="M0MKD5"/>
<dbReference type="Proteomes" id="UP000011669">
    <property type="component" value="Unassembled WGS sequence"/>
</dbReference>
<evidence type="ECO:0000313" key="2">
    <source>
        <dbReference type="EMBL" id="EMA45843.1"/>
    </source>
</evidence>
<gene>
    <name evidence="2" type="ORF">C449_06266</name>
</gene>
<dbReference type="InParanoid" id="M0MKD5"/>
<proteinExistence type="predicted"/>
<evidence type="ECO:0000256" key="1">
    <source>
        <dbReference type="SAM" id="MobiDB-lite"/>
    </source>
</evidence>
<organism evidence="2 3">
    <name type="scientific">Halococcus saccharolyticus DSM 5350</name>
    <dbReference type="NCBI Taxonomy" id="1227455"/>
    <lineage>
        <taxon>Archaea</taxon>
        <taxon>Methanobacteriati</taxon>
        <taxon>Methanobacteriota</taxon>
        <taxon>Stenosarchaea group</taxon>
        <taxon>Halobacteria</taxon>
        <taxon>Halobacteriales</taxon>
        <taxon>Halococcaceae</taxon>
        <taxon>Halococcus</taxon>
    </lineage>
</organism>
<comment type="caution">
    <text evidence="2">The sequence shown here is derived from an EMBL/GenBank/DDBJ whole genome shotgun (WGS) entry which is preliminary data.</text>
</comment>
<dbReference type="STRING" id="1227455.C449_06266"/>